<dbReference type="AlphaFoldDB" id="A0AAD4CX39"/>
<dbReference type="InterPro" id="IPR036866">
    <property type="entry name" value="RibonucZ/Hydroxyglut_hydro"/>
</dbReference>
<keyword evidence="3" id="KW-0813">Transport</keyword>
<evidence type="ECO:0000256" key="1">
    <source>
        <dbReference type="ARBA" id="ARBA00004141"/>
    </source>
</evidence>
<dbReference type="Pfam" id="PF07690">
    <property type="entry name" value="MFS_1"/>
    <property type="match status" value="1"/>
</dbReference>
<comment type="caution">
    <text evidence="9">The sequence shown here is derived from an EMBL/GenBank/DDBJ whole genome shotgun (WGS) entry which is preliminary data.</text>
</comment>
<dbReference type="PANTHER" id="PTHR43791">
    <property type="entry name" value="PERMEASE-RELATED"/>
    <property type="match status" value="1"/>
</dbReference>
<feature type="transmembrane region" description="Helical" evidence="7">
    <location>
        <begin position="151"/>
        <end position="173"/>
    </location>
</feature>
<feature type="transmembrane region" description="Helical" evidence="7">
    <location>
        <begin position="422"/>
        <end position="448"/>
    </location>
</feature>
<evidence type="ECO:0000256" key="4">
    <source>
        <dbReference type="ARBA" id="ARBA00022692"/>
    </source>
</evidence>
<dbReference type="InterPro" id="IPR036291">
    <property type="entry name" value="NAD(P)-bd_dom_sf"/>
</dbReference>
<dbReference type="EMBL" id="VCAU01000004">
    <property type="protein sequence ID" value="KAF9894345.1"/>
    <property type="molecule type" value="Genomic_DNA"/>
</dbReference>
<sequence>MTTVPQQTTPEAQNQVESINLVSDYKAGLTAHASGDGGDEPDVAYQNKETSRILRKVDYRLLPLMTLLYTFAYLDRSNIGNARVAGMEADLNLTSEQYNIVLMVFFITYSLFESPSNSMLKVVKISTWLSIIVVTLQGICHNFHQMVVMRLLLGMFEAGFGPGGAYVLTVWYARYDLQKRMAIYNSGGCLAGAFSGLLAYGIVHMDGVAGLRGWRWIFILEGIITVLVGASLPWILPDSPDTASFFTEDEKKFMAARLDSDSGTSTGRVGRHDKLSWQQATLYAFNFTLPTIISRLGYSTTNAQLLTVPVYVLAIICNVSSGWLSDHLRTRWLFIVCPSCVSILALIGLISIPHPRLPGLAYFLLYLLPSGLYPGILAIVTWVNNNLAPSSKRVVGTAVFLSVGNLGGLAGSNIFLTREAPHYWLGYGAGIGFCLVAVVCAVILRVAYGRLNEERDAMSEEDVRARYTDQELEAMGDDSPLYRLFPVPPGAVASLYIIDTTGTVANMPADHLLQPHLDGFATFATSPSWAFLIEAHVAGRTRRVVFDLGFPQDIDSLPPIVADRLKASGFVFQVPKNTAEVLLEHSAAAAAAAPGGEPLKLNDIEAVVWSHWHADHQGDIQHFPASTDLVVGPGFSKEFLPAYPDGPNSPIRKKDLDGRKLREVMFDGPSTLKVGQFKAIDFFGDGSFYLLDTPGHAIGHIGGLVRTTATRDNKNNTFVFLGGDLSHHGGEIRPSNHISLASAAAALVVANGGGGVEHQSAALEVLEQIQTSRGRRTDEAFFDPVITSDFEDALRTIVGVQNADADGEVFFIAAHDDTLKGLVETYPRRANEWKAKGWREKSLWAFLRDFGMALDPAEDKIATWRIGEKQPMRSKWDWKITGRDVSSKGNQVYIADSNIDGAQTWASELNKTHGDGSVFAVQVDVSSWDSQAAAFQQAENTFRRIDYVFPVAGIGERCALPNRPNARGPYEKPDLTVMDVDGIGMIYSIWLGVQHFRRQKTLNTYGFKGKMESRLIALQSHVLRRFVGFTSSQPVRFIPRRNSKYSHVSSSIYTLWYGTYPFSSAVVGFTRTYGKIMAQENITLNAICPGIVETGISTPLYYEKATELGCLVKMDMMLEAFEMVLGAEPMSGECIKVVAKEGARVVRFLPASRECDLGGEISYARNRHFHDPIQE</sequence>
<accession>A0AAD4CX39</accession>
<feature type="transmembrane region" description="Helical" evidence="7">
    <location>
        <begin position="182"/>
        <end position="202"/>
    </location>
</feature>
<feature type="transmembrane region" description="Helical" evidence="7">
    <location>
        <begin position="280"/>
        <end position="298"/>
    </location>
</feature>
<dbReference type="Proteomes" id="UP001194746">
    <property type="component" value="Unassembled WGS sequence"/>
</dbReference>
<dbReference type="Pfam" id="PF00753">
    <property type="entry name" value="Lactamase_B"/>
    <property type="match status" value="1"/>
</dbReference>
<dbReference type="FunFam" id="1.20.1250.20:FF:000013">
    <property type="entry name" value="MFS general substrate transporter"/>
    <property type="match status" value="1"/>
</dbReference>
<evidence type="ECO:0000256" key="5">
    <source>
        <dbReference type="ARBA" id="ARBA00022989"/>
    </source>
</evidence>
<keyword evidence="5 7" id="KW-1133">Transmembrane helix</keyword>
<organism evidence="9 10">
    <name type="scientific">Aspergillus nanangensis</name>
    <dbReference type="NCBI Taxonomy" id="2582783"/>
    <lineage>
        <taxon>Eukaryota</taxon>
        <taxon>Fungi</taxon>
        <taxon>Dikarya</taxon>
        <taxon>Ascomycota</taxon>
        <taxon>Pezizomycotina</taxon>
        <taxon>Eurotiomycetes</taxon>
        <taxon>Eurotiomycetidae</taxon>
        <taxon>Eurotiales</taxon>
        <taxon>Aspergillaceae</taxon>
        <taxon>Aspergillus</taxon>
        <taxon>Aspergillus subgen. Circumdati</taxon>
    </lineage>
</organism>
<reference evidence="9" key="2">
    <citation type="submission" date="2020-02" db="EMBL/GenBank/DDBJ databases">
        <authorList>
            <person name="Gilchrist C.L.M."/>
            <person name="Chooi Y.-H."/>
        </authorList>
    </citation>
    <scope>NUCLEOTIDE SEQUENCE</scope>
    <source>
        <strain evidence="9">MST-FP2251</strain>
    </source>
</reference>
<dbReference type="InterPro" id="IPR002347">
    <property type="entry name" value="SDR_fam"/>
</dbReference>
<dbReference type="GO" id="GO:0022857">
    <property type="term" value="F:transmembrane transporter activity"/>
    <property type="evidence" value="ECO:0007669"/>
    <property type="project" value="InterPro"/>
</dbReference>
<dbReference type="Gene3D" id="3.40.50.720">
    <property type="entry name" value="NAD(P)-binding Rossmann-like Domain"/>
    <property type="match status" value="1"/>
</dbReference>
<dbReference type="SUPFAM" id="SSF56281">
    <property type="entry name" value="Metallo-hydrolase/oxidoreductase"/>
    <property type="match status" value="1"/>
</dbReference>
<evidence type="ECO:0000256" key="2">
    <source>
        <dbReference type="ARBA" id="ARBA00008335"/>
    </source>
</evidence>
<evidence type="ECO:0000259" key="8">
    <source>
        <dbReference type="SMART" id="SM00849"/>
    </source>
</evidence>
<keyword evidence="10" id="KW-1185">Reference proteome</keyword>
<dbReference type="PANTHER" id="PTHR43791:SF18">
    <property type="entry name" value="NICOTINIC ACID TRANSPORTER TNA1, PUTATIVE (AFU_ORTHOLOGUE AFUA_3G03820)-RELATED"/>
    <property type="match status" value="1"/>
</dbReference>
<gene>
    <name evidence="9" type="ORF">FE257_007848</name>
</gene>
<proteinExistence type="inferred from homology"/>
<keyword evidence="6 7" id="KW-0472">Membrane</keyword>
<dbReference type="SUPFAM" id="SSF51735">
    <property type="entry name" value="NAD(P)-binding Rossmann-fold domains"/>
    <property type="match status" value="1"/>
</dbReference>
<dbReference type="SMART" id="SM00849">
    <property type="entry name" value="Lactamase_B"/>
    <property type="match status" value="1"/>
</dbReference>
<dbReference type="Pfam" id="PF00106">
    <property type="entry name" value="adh_short"/>
    <property type="match status" value="1"/>
</dbReference>
<feature type="transmembrane region" description="Helical" evidence="7">
    <location>
        <begin position="214"/>
        <end position="236"/>
    </location>
</feature>
<name>A0AAD4CX39_ASPNN</name>
<feature type="transmembrane region" description="Helical" evidence="7">
    <location>
        <begin position="360"/>
        <end position="383"/>
    </location>
</feature>
<dbReference type="FunFam" id="1.20.1250.20:FF:000018">
    <property type="entry name" value="MFS transporter permease"/>
    <property type="match status" value="1"/>
</dbReference>
<feature type="transmembrane region" description="Helical" evidence="7">
    <location>
        <begin position="395"/>
        <end position="416"/>
    </location>
</feature>
<evidence type="ECO:0000313" key="10">
    <source>
        <dbReference type="Proteomes" id="UP001194746"/>
    </source>
</evidence>
<evidence type="ECO:0000256" key="6">
    <source>
        <dbReference type="ARBA" id="ARBA00023136"/>
    </source>
</evidence>
<dbReference type="InterPro" id="IPR001279">
    <property type="entry name" value="Metallo-B-lactamas"/>
</dbReference>
<dbReference type="SUPFAM" id="SSF103473">
    <property type="entry name" value="MFS general substrate transporter"/>
    <property type="match status" value="1"/>
</dbReference>
<comment type="subcellular location">
    <subcellularLocation>
        <location evidence="1">Membrane</location>
        <topology evidence="1">Multi-pass membrane protein</topology>
    </subcellularLocation>
</comment>
<keyword evidence="4 7" id="KW-0812">Transmembrane</keyword>
<evidence type="ECO:0000313" key="9">
    <source>
        <dbReference type="EMBL" id="KAF9894345.1"/>
    </source>
</evidence>
<protein>
    <recommendedName>
        <fullName evidence="8">Metallo-beta-lactamase domain-containing protein</fullName>
    </recommendedName>
</protein>
<dbReference type="CDD" id="cd07730">
    <property type="entry name" value="metallo-hydrolase-like_MBL-fold"/>
    <property type="match status" value="1"/>
</dbReference>
<evidence type="ECO:0000256" key="7">
    <source>
        <dbReference type="SAM" id="Phobius"/>
    </source>
</evidence>
<feature type="domain" description="Metallo-beta-lactamase" evidence="8">
    <location>
        <begin position="527"/>
        <end position="753"/>
    </location>
</feature>
<dbReference type="GO" id="GO:0016020">
    <property type="term" value="C:membrane"/>
    <property type="evidence" value="ECO:0007669"/>
    <property type="project" value="UniProtKB-SubCell"/>
</dbReference>
<reference evidence="9" key="1">
    <citation type="journal article" date="2019" name="Beilstein J. Org. Chem.">
        <title>Nanangenines: drimane sesquiterpenoids as the dominant metabolite cohort of a novel Australian fungus, Aspergillus nanangensis.</title>
        <authorList>
            <person name="Lacey H.J."/>
            <person name="Gilchrist C.L.M."/>
            <person name="Crombie A."/>
            <person name="Kalaitzis J.A."/>
            <person name="Vuong D."/>
            <person name="Rutledge P.J."/>
            <person name="Turner P."/>
            <person name="Pitt J.I."/>
            <person name="Lacey E."/>
            <person name="Chooi Y.H."/>
            <person name="Piggott A.M."/>
        </authorList>
    </citation>
    <scope>NUCLEOTIDE SEQUENCE</scope>
    <source>
        <strain evidence="9">MST-FP2251</strain>
    </source>
</reference>
<dbReference type="Gene3D" id="1.20.1250.20">
    <property type="entry name" value="MFS general substrate transporter like domains"/>
    <property type="match status" value="2"/>
</dbReference>
<comment type="similarity">
    <text evidence="2">Belongs to the major facilitator superfamily.</text>
</comment>
<feature type="transmembrane region" description="Helical" evidence="7">
    <location>
        <begin position="304"/>
        <end position="325"/>
    </location>
</feature>
<dbReference type="InterPro" id="IPR036259">
    <property type="entry name" value="MFS_trans_sf"/>
</dbReference>
<evidence type="ECO:0000256" key="3">
    <source>
        <dbReference type="ARBA" id="ARBA00022448"/>
    </source>
</evidence>
<dbReference type="InterPro" id="IPR011701">
    <property type="entry name" value="MFS"/>
</dbReference>
<feature type="transmembrane region" description="Helical" evidence="7">
    <location>
        <begin position="332"/>
        <end position="354"/>
    </location>
</feature>
<dbReference type="Gene3D" id="3.60.15.10">
    <property type="entry name" value="Ribonuclease Z/Hydroxyacylglutathione hydrolase-like"/>
    <property type="match status" value="1"/>
</dbReference>